<comment type="caution">
    <text evidence="2">The sequence shown here is derived from an EMBL/GenBank/DDBJ whole genome shotgun (WGS) entry which is preliminary data.</text>
</comment>
<keyword evidence="3" id="KW-1185">Reference proteome</keyword>
<dbReference type="SUPFAM" id="SSF48239">
    <property type="entry name" value="Terpenoid cyclases/Protein prenyltransferases"/>
    <property type="match status" value="1"/>
</dbReference>
<dbReference type="AlphaFoldDB" id="A0A2R7YY00"/>
<evidence type="ECO:0000313" key="2">
    <source>
        <dbReference type="EMBL" id="PUA80876.1"/>
    </source>
</evidence>
<keyword evidence="1" id="KW-0732">Signal</keyword>
<dbReference type="OrthoDB" id="4842970at2"/>
<dbReference type="Gene3D" id="1.50.10.20">
    <property type="match status" value="1"/>
</dbReference>
<proteinExistence type="predicted"/>
<dbReference type="EMBL" id="PYXZ01000004">
    <property type="protein sequence ID" value="PUA80876.1"/>
    <property type="molecule type" value="Genomic_DNA"/>
</dbReference>
<accession>A0A2R7YY00</accession>
<dbReference type="RefSeq" id="WP_108344445.1">
    <property type="nucleotide sequence ID" value="NZ_PYXZ01000004.1"/>
</dbReference>
<sequence length="456" mass="46899">MSHALRSHTWRRAAGLLAVSAVALSALAQPASAAPKATPAAPAAKTDDAAISLAASWLKGELTDGLVDAGGYTDYGLTIDTGFALDQARDKKGVAGINTALQPVINDYVAGDAFGDAGSTYAGAVAKAATFARVAGANPTSYGGVNLVTRLEERVSAVAPIVGRLEDKSSFGDFANTLGQSYAARALTEARSARAADAVTFLLAQQCASGFFRQDFNPDKTAPAQACAEGTAGSESSVDATATAVVNLVEGGVKGKAVDDAVAKAVTWLKDEQKKNGSFDANTNSTGLAGWALGLVKERDAAASAATWVRKQQPIEKNKCRSALTKDTGAIAYESKAIGAARNAGITDGDVRGQWRRATAQAMAVLQWAPASAEDLTVTLQRASAEAGDKVRVKVWGLAPGERACVSIKGDAQRVTGKASDKPVTRKLVMPTGNTSRVVKVATADESAKTRIAVSN</sequence>
<evidence type="ECO:0000256" key="1">
    <source>
        <dbReference type="SAM" id="SignalP"/>
    </source>
</evidence>
<reference evidence="2 3" key="1">
    <citation type="submission" date="2018-03" db="EMBL/GenBank/DDBJ databases">
        <authorList>
            <person name="Keele B.F."/>
        </authorList>
    </citation>
    <scope>NUCLEOTIDE SEQUENCE [LARGE SCALE GENOMIC DNA]</scope>
    <source>
        <strain evidence="2 3">IB-3</strain>
    </source>
</reference>
<feature type="signal peptide" evidence="1">
    <location>
        <begin position="1"/>
        <end position="33"/>
    </location>
</feature>
<evidence type="ECO:0000313" key="3">
    <source>
        <dbReference type="Proteomes" id="UP000244867"/>
    </source>
</evidence>
<organism evidence="2 3">
    <name type="scientific">Nocardioides currus</name>
    <dbReference type="NCBI Taxonomy" id="2133958"/>
    <lineage>
        <taxon>Bacteria</taxon>
        <taxon>Bacillati</taxon>
        <taxon>Actinomycetota</taxon>
        <taxon>Actinomycetes</taxon>
        <taxon>Propionibacteriales</taxon>
        <taxon>Nocardioidaceae</taxon>
        <taxon>Nocardioides</taxon>
    </lineage>
</organism>
<protein>
    <recommendedName>
        <fullName evidence="4">Terpene cyclase/mutase family protein</fullName>
    </recommendedName>
</protein>
<feature type="chain" id="PRO_5015334452" description="Terpene cyclase/mutase family protein" evidence="1">
    <location>
        <begin position="34"/>
        <end position="456"/>
    </location>
</feature>
<gene>
    <name evidence="2" type="ORF">C7S10_10740</name>
</gene>
<dbReference type="Proteomes" id="UP000244867">
    <property type="component" value="Unassembled WGS sequence"/>
</dbReference>
<evidence type="ECO:0008006" key="4">
    <source>
        <dbReference type="Google" id="ProtNLM"/>
    </source>
</evidence>
<name>A0A2R7YY00_9ACTN</name>
<dbReference type="InterPro" id="IPR008930">
    <property type="entry name" value="Terpenoid_cyclase/PrenylTrfase"/>
</dbReference>